<dbReference type="PATRIC" id="fig|1300348.6.peg.1271"/>
<evidence type="ECO:0000313" key="5">
    <source>
        <dbReference type="Proteomes" id="UP000183071"/>
    </source>
</evidence>
<organism evidence="2 4">
    <name type="scientific">Polaribacter dokdonensis DSW-5</name>
    <dbReference type="NCBI Taxonomy" id="1300348"/>
    <lineage>
        <taxon>Bacteria</taxon>
        <taxon>Pseudomonadati</taxon>
        <taxon>Bacteroidota</taxon>
        <taxon>Flavobacteriia</taxon>
        <taxon>Flavobacteriales</taxon>
        <taxon>Flavobacteriaceae</taxon>
    </lineage>
</organism>
<protein>
    <submittedName>
        <fullName evidence="3">Gliding motility-associated C-terminal domain-containing protein</fullName>
    </submittedName>
</protein>
<keyword evidence="5" id="KW-1185">Reference proteome</keyword>
<dbReference type="STRING" id="1300348.I602_1272"/>
<dbReference type="Proteomes" id="UP000037716">
    <property type="component" value="Unassembled WGS sequence"/>
</dbReference>
<dbReference type="Proteomes" id="UP000183071">
    <property type="component" value="Unassembled WGS sequence"/>
</dbReference>
<dbReference type="InterPro" id="IPR025667">
    <property type="entry name" value="SprB_repeat"/>
</dbReference>
<accession>A0A0M9CFW5</accession>
<dbReference type="OrthoDB" id="607469at2"/>
<gene>
    <name evidence="2" type="ORF">I602_1272</name>
    <name evidence="3" type="ORF">SAMN05444353_0499</name>
</gene>
<dbReference type="NCBIfam" id="TIGR04131">
    <property type="entry name" value="Bac_Flav_CTERM"/>
    <property type="match status" value="1"/>
</dbReference>
<dbReference type="EMBL" id="LGBR01000001">
    <property type="protein sequence ID" value="KOY51712.1"/>
    <property type="molecule type" value="Genomic_DNA"/>
</dbReference>
<feature type="chain" id="PRO_5005832966" evidence="1">
    <location>
        <begin position="27"/>
        <end position="3703"/>
    </location>
</feature>
<dbReference type="Pfam" id="PF13585">
    <property type="entry name" value="CHU_C"/>
    <property type="match status" value="1"/>
</dbReference>
<reference evidence="2 4" key="1">
    <citation type="submission" date="2015-07" db="EMBL/GenBank/DDBJ databases">
        <title>Genome of Polaribacter dokdonenesis DSW-5, isolated from seawater off Dokdo in Korea.</title>
        <authorList>
            <person name="Yoon K."/>
            <person name="Song J.Y."/>
            <person name="Kim J.F."/>
        </authorList>
    </citation>
    <scope>NUCLEOTIDE SEQUENCE [LARGE SCALE GENOMIC DNA]</scope>
    <source>
        <strain evidence="2 4">DSW-5</strain>
    </source>
</reference>
<comment type="caution">
    <text evidence="2">The sequence shown here is derived from an EMBL/GenBank/DDBJ whole genome shotgun (WGS) entry which is preliminary data.</text>
</comment>
<evidence type="ECO:0000256" key="1">
    <source>
        <dbReference type="SAM" id="SignalP"/>
    </source>
</evidence>
<dbReference type="EMBL" id="FNUE01000001">
    <property type="protein sequence ID" value="SEE04864.1"/>
    <property type="molecule type" value="Genomic_DNA"/>
</dbReference>
<evidence type="ECO:0000313" key="3">
    <source>
        <dbReference type="EMBL" id="SEE04864.1"/>
    </source>
</evidence>
<proteinExistence type="predicted"/>
<dbReference type="RefSeq" id="WP_082329768.1">
    <property type="nucleotide sequence ID" value="NZ_FNUE01000001.1"/>
</dbReference>
<dbReference type="InterPro" id="IPR026341">
    <property type="entry name" value="T9SS_type_B"/>
</dbReference>
<evidence type="ECO:0000313" key="4">
    <source>
        <dbReference type="Proteomes" id="UP000037716"/>
    </source>
</evidence>
<evidence type="ECO:0000313" key="2">
    <source>
        <dbReference type="EMBL" id="KOY51712.1"/>
    </source>
</evidence>
<keyword evidence="1" id="KW-0732">Signal</keyword>
<feature type="signal peptide" evidence="1">
    <location>
        <begin position="1"/>
        <end position="26"/>
    </location>
</feature>
<dbReference type="Pfam" id="PF13573">
    <property type="entry name" value="SprB"/>
    <property type="match status" value="10"/>
</dbReference>
<reference evidence="3 5" key="2">
    <citation type="submission" date="2016-10" db="EMBL/GenBank/DDBJ databases">
        <authorList>
            <person name="Varghese N."/>
            <person name="Submissions S."/>
        </authorList>
    </citation>
    <scope>NUCLEOTIDE SEQUENCE [LARGE SCALE GENOMIC DNA]</scope>
    <source>
        <strain evidence="3 5">DSW-5</strain>
    </source>
</reference>
<name>A0A0M9CFW5_9FLAO</name>
<sequence>MNTQQTLKKCIIALIVIISFANQSYSQTFVEFKQRLQNGGVNLKGDITFIANSIVSKNQDGTVPNDDYNGSQGNNKLNLDYIDIDNDASTFSSSKAALNLPSCSKVVFAGLYWSAVYPRKYWNDVNSTRDTEVNTIKFKLPNEEYQDVTGDVIFDGPTISGTKEKIVYTCFKDITSIIDAQDSPNGDYVAANIKATVRGKSNTGSSAGWIMVVIYENELEPTRRVSIFDGFTAVKGGSNSVNAEVSYSGFKTIPNGPVRAKMLVAALEGDKSIKGDRFQMKDVNGTFQTLSTPNTNPATNFFNGSITINDQFLANRNPSSENTLGFDADVFNLNNINNQLIANNQTDADIKLTTSGDGYWVFLNAMSVEIIEPDIELVKTIEDANGNDISGGEVNLGNEIWYNIAFRNKGNDNSINTKIVDRLPKNVDLLETELIVPLGVTYTYQAPTIANEFRGELVFDIPDNLVELGDPTYNIRLKVKVVESCNELRDVCSNIIQNQAFVDYTGEINGVTTNNTPSYFGLDACNRGYEGPSNFLADVDQCTYEREEVLCTDTVDLTAGAGFLSYTWKNANGDVIGDTQTITVDKVGTYTVDKVAPVGCISSQEIINVVSFITQPNPVIDFADEVKVCSDDGSELSEIYLCGTESTKLIKTNIYNSNTILWQKLDEDSCIDDSSADCPNTNSSCTWNTIKTGNDYSANEPGKYRVEIRAQGGCFKRYYFDVFQATLDPLVDKTDLICGTIGNITINNIPANYQFSLTNDINAFQDSNSFDITAAGSYSVFIRKKGGSTTSCVYELPAIDVFEKNIEVDLIVNQIQCSDSDGTIRVQVNNVDGEYVYQLLKDGQLLSETSPKIDNDHTFVVSEAGVYTVKVTAPNSCSFEGNVTITKPEPLALTAVTTKNISCTNGRIDLTTTGGNPIYNYAIWSIDGVELYANPTTIPIMEFFTDSYLEIEPGNEGVYQFVIVDGNNCFTFSNPTEVITEPSFTFSESIQNVSCNGDQNGSFSLTPDQDLNNYTLNYSIDNGTNYQTENLFSNLTAGNYKVLIRATKALDTCNYIKEITISEASKISGNASITQNYTCITDGTITFDSVSGGNTPYTYSIDGVNFFEEISFPNLTDGIYTPTIKDANDCTLVLPDITINPLPTAPNFTTSLTYSCTGNATIEVLPINAGYLYSLDGNPFTNTNIFSDVTEGNHTIAINIGSECLEEVQVTVLPNQGFESFVANSTDISCFGDANGSITLEASNYNTAFEYSLNGGAWITANTSPLTIDNLGKGDYNIRVKSDSCELDLGTTTITEPNEIQVAANIIQEVSCTNNTATIEVSATGGNPPYQYSIDNGATWVDDITNVTAGNYNIKARDTKGCIAAVDATITVDSPSSLLIDTNVTSCFNGANGEIKIDVTQGNDNYVFRLNNGPWQSPTAANPNTFTFKNLQPNTYTVEVKDGFSCEVLEQNIILNDQLNASIVTLDIGCNPGTISVSATGGDANYVYAFISASATITDADFATANTQNIATAGDYKVYVRDNNGAANYCEYLDTVTITKAPDLDITATVIQPKCFDEKGNITLDFVGGKTPYAITITNTLGFSDTITDIYTSSKEFYNLDADNYTITITDANNCTKTINTLIENPVELTATINPILPTCGVTDLNQFGVEFITATSYAPYTIEYSIDNGTTWSTNNTFMGISSGTLFTPMLRLLETDGVSVRCTKVLDNFRMPFHVSNLIVSSSATGDCKDGFQVTVEAQDGVAPYEFAVNSTTNWVSPTIVNGTTYVFDNLTPGLGYYFYVKDATGCIKENSVDIYDQFTPEVDISATVTNEACATADTGELTFAIDDPSNNLSGTLNWQLFNVDTNVGIRNGSQNNLNDIVVSNLPAGNFYLVITNNACSWGSRNATINKGAAINGTVSVLREITCNQPGIVNIDAISGGFGNYTFTLTSANFVNPITTQDRSIEIDVNNLVDATLASTINVSVSDEYSCLKDLGNVIINTSEKPEIQDITSNLCSINNSITINGTKGLAPYFYSLDNGSTFQSDANFYDLAAGNYKAIIMDSNGCLSLPENVTIYPPLNFEATINKNLDCTLNSDANIEINVLQGSNNYEYEVVNSLNTAVISRTALASATETIQLSDADVYTITVFDVTTNCSKSITTEVLTKEEPTFTFSVDNSTCSGNNSGTIALQNSNSSLDYTYTISPLSGSFNATTNSFIDVAPGVYTITALANNNCTIVEANVTVTEFDPIQIPTPTVTDFSCLTGNTAINASISIDTNLIIGGSGIYTQIDFFNNKGTATTVDDVIVQSGNNNSFILSDTNGGDFTIVVYDDKGCSSSIQTSINAFNALTDLFVAEDVNADCKNGASISVTTNTEVNGANKSFTISNNAGFSETNTIGVFTDLAEGDYTIGVTNLDTNCYLETNYTIENVNEFKIILQKTNDLSCANSATGSVSFQFATTTVYTGTYDYVVIDKITNTPTTFTGSGSGETILNGITEGEYYIKITQLDSPFCDVESTPFSIEGPAEALDFTFNTTPITCVSSNSGTLLIDAFGGWQEYQYQLATSSGTIVQNYSTNNSIVNLVAEDYIISVKDKFNCVIEKTFSLQNPLEITADITVSDLVCFGEKDGAITVSNVAGGQGNPVKYYYQIQKDNGTLSVKQESNVFDNLTAGNYTITISDEYSCTKTYSVLIDNPDAVYVIANITTGITCSSNLSEVTLNAIGGSGNYTYSNDGITFTNSPIFEVTVGTHQFFAKDTNGCISEASAIVEIDALNPLTAILDTSAANVSCAAENGAVLSAIASGGFGDYEYELLDNADVILQNRQNDNSFNGLSSGTFKIRVYSEDCVYTTESYTITEPVALEIQTPVVVSNISCFGNLDGRIVINATGGTGELVYSIDQIKYESINVFDNLPAGIYNVTVQDESGCFVSETVEIIEPDQLSSNAINIKEELCLGSKNASFDLEITGGNPPYKTSLNGAPFIENQLSFQNLEGGKSYVIFIEDAQGCEDFIVVPLQEAVEVNLSTNTTLSCTNYLSTIEASVNASSSDKVQYSINNGNAQTSGIFTDLASGTYTITAIHENGCEVTVQVIIDNPIPLSIDTVSAQNILCFGENNGSITVNALGGQGIVNYSIDGTNFQTDNTFTNLAKGTYQITIKDELDCEVVSTDVVIDELAELKVSLKDIQQPTCFNENNGGFEIEIVGGTAPYQVKLDNNSFIQDQLIFSDLEGDKSYQIVVKDANDCTTNLTVDLEAGVAINLATINSLNCSNYLSTIEASVNASSSDKVQYSINNGNAQTSGIFTDLASGTYTITAIHENGCEVTEQVIINNPNPLIIEEVSTENILCFGGNNGTVVVTSSGGQGTVSYSIDGTNFQTDNTFTNLAKGTYQITIKDELNCEVVSTDVVIDEVDELEVSLKNIQQATCVGESDGGFEIEIVGGNAPYRVQLDNGNFVQDQFIFSDLEGGKTYQIAVLDANDCTTNFTVDLEASVDLDLVLSPEYTCNNNATVFAFVDDLYEGEITYTINGNNHQQEGIFIDLVPGNYTITATHKNGCSASETISIKSNPDIILEIDTSEINTLIANASGGVPPYSYSIDNGPFTQENTFIITETRIYNIAVKDSRGCIEYVAILGEFIDIEIPNFFTPNGNGKHDCWYPTKVKEYHNIEVLIYDRYSRLIKRFKGVNNCWDGLYNNKPLPSGDYWYVIYYDQKPQVRRRLMGNFTLYR</sequence>